<dbReference type="GO" id="GO:0042781">
    <property type="term" value="F:3'-tRNA processing endoribonuclease activity"/>
    <property type="evidence" value="ECO:0007669"/>
    <property type="project" value="UniProtKB-EC"/>
</dbReference>
<evidence type="ECO:0000256" key="2">
    <source>
        <dbReference type="ARBA" id="ARBA00022694"/>
    </source>
</evidence>
<organism evidence="10 11">
    <name type="scientific">Gracilibacillus salinarum</name>
    <dbReference type="NCBI Taxonomy" id="2932255"/>
    <lineage>
        <taxon>Bacteria</taxon>
        <taxon>Bacillati</taxon>
        <taxon>Bacillota</taxon>
        <taxon>Bacilli</taxon>
        <taxon>Bacillales</taxon>
        <taxon>Bacillaceae</taxon>
        <taxon>Gracilibacillus</taxon>
    </lineage>
</organism>
<dbReference type="Pfam" id="PF12706">
    <property type="entry name" value="Lactamase_B_2"/>
    <property type="match status" value="1"/>
</dbReference>
<evidence type="ECO:0000256" key="8">
    <source>
        <dbReference type="HAMAP-Rule" id="MF_01818"/>
    </source>
</evidence>
<dbReference type="HAMAP" id="MF_01818">
    <property type="entry name" value="RNase_Z_BN"/>
    <property type="match status" value="1"/>
</dbReference>
<feature type="domain" description="Metallo-beta-lactamase" evidence="9">
    <location>
        <begin position="18"/>
        <end position="269"/>
    </location>
</feature>
<evidence type="ECO:0000256" key="5">
    <source>
        <dbReference type="ARBA" id="ARBA00022759"/>
    </source>
</evidence>
<dbReference type="RefSeq" id="WP_244746238.1">
    <property type="nucleotide sequence ID" value="NZ_CP095071.1"/>
</dbReference>
<comment type="similarity">
    <text evidence="8">Belongs to the RNase Z family.</text>
</comment>
<accession>A0ABY4GPP0</accession>
<dbReference type="InterPro" id="IPR036866">
    <property type="entry name" value="RibonucZ/Hydroxyglut_hydro"/>
</dbReference>
<dbReference type="InterPro" id="IPR013471">
    <property type="entry name" value="RNase_Z/BN"/>
</dbReference>
<dbReference type="PANTHER" id="PTHR46018:SF2">
    <property type="entry name" value="ZINC PHOSPHODIESTERASE ELAC PROTEIN 1"/>
    <property type="match status" value="1"/>
</dbReference>
<keyword evidence="2 8" id="KW-0819">tRNA processing</keyword>
<keyword evidence="11" id="KW-1185">Reference proteome</keyword>
<evidence type="ECO:0000256" key="6">
    <source>
        <dbReference type="ARBA" id="ARBA00022801"/>
    </source>
</evidence>
<dbReference type="EMBL" id="CP095071">
    <property type="protein sequence ID" value="UOQ85940.1"/>
    <property type="molecule type" value="Genomic_DNA"/>
</dbReference>
<evidence type="ECO:0000256" key="3">
    <source>
        <dbReference type="ARBA" id="ARBA00022722"/>
    </source>
</evidence>
<keyword evidence="4 8" id="KW-0479">Metal-binding</keyword>
<dbReference type="EC" id="3.1.26.11" evidence="8"/>
<feature type="binding site" evidence="8">
    <location>
        <position position="63"/>
    </location>
    <ligand>
        <name>Zn(2+)</name>
        <dbReference type="ChEBI" id="CHEBI:29105"/>
        <label>1</label>
        <note>catalytic</note>
    </ligand>
</feature>
<evidence type="ECO:0000256" key="7">
    <source>
        <dbReference type="ARBA" id="ARBA00022833"/>
    </source>
</evidence>
<sequence>MHVEFLGTGAGLPSKNRNVTSIMLHLEQKRNALWMFDCGEATQHQILHTSIKPRKIEKIFITHLHGDHIFGLPGLLSSRSFQGGVEPVTIYGPPGIKAYLETSLTLSRTKLSYPIKIVELSEGVIFEDQQFIISAQKLQHGIECFGFLIEEKDSPGPLLVNKLKEIGIEPGPIYQEFKVNETVDLPNGHTVKSKDYIGVPKPGKRIAVIGDTRAHQAIIPFVQGVDLLIHEATFAADQEKLAHEYYHSTTSQAAAIAREANVKQLILTHISSRFQNEDIELLKKESQQLFHNTTIAYDFYTATID</sequence>
<feature type="binding site" evidence="8">
    <location>
        <position position="67"/>
    </location>
    <ligand>
        <name>Zn(2+)</name>
        <dbReference type="ChEBI" id="CHEBI:29105"/>
        <label>2</label>
        <note>catalytic</note>
    </ligand>
</feature>
<gene>
    <name evidence="8 10" type="primary">rnz</name>
    <name evidence="10" type="ORF">MUN87_03280</name>
</gene>
<dbReference type="PANTHER" id="PTHR46018">
    <property type="entry name" value="ZINC PHOSPHODIESTERASE ELAC PROTEIN 1"/>
    <property type="match status" value="1"/>
</dbReference>
<evidence type="ECO:0000259" key="9">
    <source>
        <dbReference type="SMART" id="SM00849"/>
    </source>
</evidence>
<feature type="binding site" evidence="8">
    <location>
        <position position="211"/>
    </location>
    <ligand>
        <name>Zn(2+)</name>
        <dbReference type="ChEBI" id="CHEBI:29105"/>
        <label>2</label>
        <note>catalytic</note>
    </ligand>
</feature>
<feature type="binding site" evidence="8">
    <location>
        <position position="140"/>
    </location>
    <ligand>
        <name>Zn(2+)</name>
        <dbReference type="ChEBI" id="CHEBI:29105"/>
        <label>1</label>
        <note>catalytic</note>
    </ligand>
</feature>
<keyword evidence="6 8" id="KW-0378">Hydrolase</keyword>
<keyword evidence="7 8" id="KW-0862">Zinc</keyword>
<comment type="subunit">
    <text evidence="1 8">Homodimer.</text>
</comment>
<dbReference type="InterPro" id="IPR001279">
    <property type="entry name" value="Metallo-B-lactamas"/>
</dbReference>
<dbReference type="SMART" id="SM00849">
    <property type="entry name" value="Lactamase_B"/>
    <property type="match status" value="1"/>
</dbReference>
<feature type="binding site" evidence="8">
    <location>
        <position position="269"/>
    </location>
    <ligand>
        <name>Zn(2+)</name>
        <dbReference type="ChEBI" id="CHEBI:29105"/>
        <label>2</label>
        <note>catalytic</note>
    </ligand>
</feature>
<comment type="cofactor">
    <cofactor evidence="8">
        <name>Zn(2+)</name>
        <dbReference type="ChEBI" id="CHEBI:29105"/>
    </cofactor>
    <text evidence="8">Binds 2 Zn(2+) ions.</text>
</comment>
<dbReference type="NCBIfam" id="TIGR02651">
    <property type="entry name" value="RNase_Z"/>
    <property type="match status" value="1"/>
</dbReference>
<evidence type="ECO:0000256" key="4">
    <source>
        <dbReference type="ARBA" id="ARBA00022723"/>
    </source>
</evidence>
<dbReference type="Proteomes" id="UP000831537">
    <property type="component" value="Chromosome"/>
</dbReference>
<dbReference type="NCBIfam" id="NF000801">
    <property type="entry name" value="PRK00055.1-3"/>
    <property type="match status" value="1"/>
</dbReference>
<feature type="binding site" evidence="8">
    <location>
        <position position="68"/>
    </location>
    <ligand>
        <name>Zn(2+)</name>
        <dbReference type="ChEBI" id="CHEBI:29105"/>
        <label>2</label>
        <note>catalytic</note>
    </ligand>
</feature>
<proteinExistence type="inferred from homology"/>
<feature type="binding site" evidence="8">
    <location>
        <position position="211"/>
    </location>
    <ligand>
        <name>Zn(2+)</name>
        <dbReference type="ChEBI" id="CHEBI:29105"/>
        <label>1</label>
        <note>catalytic</note>
    </ligand>
</feature>
<comment type="function">
    <text evidence="8">Zinc phosphodiesterase, which displays some tRNA 3'-processing endonuclease activity. Probably involved in tRNA maturation, by removing a 3'-trailer from precursor tRNA.</text>
</comment>
<dbReference type="Gene3D" id="3.60.15.10">
    <property type="entry name" value="Ribonuclease Z/Hydroxyacylglutathione hydrolase-like"/>
    <property type="match status" value="1"/>
</dbReference>
<reference evidence="10 11" key="1">
    <citation type="submission" date="2022-04" db="EMBL/GenBank/DDBJ databases">
        <title>Gracilibacillus sp. isolated from saltern.</title>
        <authorList>
            <person name="Won M."/>
            <person name="Lee C.-M."/>
            <person name="Woen H.-Y."/>
            <person name="Kwon S.-W."/>
        </authorList>
    </citation>
    <scope>NUCLEOTIDE SEQUENCE [LARGE SCALE GENOMIC DNA]</scope>
    <source>
        <strain evidence="10 11">SSPM10-3</strain>
    </source>
</reference>
<name>A0ABY4GPP0_9BACI</name>
<comment type="catalytic activity">
    <reaction evidence="8">
        <text>Endonucleolytic cleavage of RNA, removing extra 3' nucleotides from tRNA precursor, generating 3' termini of tRNAs. A 3'-hydroxy group is left at the tRNA terminus and a 5'-phosphoryl group is left at the trailer molecule.</text>
        <dbReference type="EC" id="3.1.26.11"/>
    </reaction>
</comment>
<dbReference type="SUPFAM" id="SSF56281">
    <property type="entry name" value="Metallo-hydrolase/oxidoreductase"/>
    <property type="match status" value="1"/>
</dbReference>
<feature type="active site" description="Proton acceptor" evidence="8">
    <location>
        <position position="67"/>
    </location>
</feature>
<evidence type="ECO:0000313" key="10">
    <source>
        <dbReference type="EMBL" id="UOQ85940.1"/>
    </source>
</evidence>
<keyword evidence="3 8" id="KW-0540">Nuclease</keyword>
<evidence type="ECO:0000313" key="11">
    <source>
        <dbReference type="Proteomes" id="UP000831537"/>
    </source>
</evidence>
<dbReference type="Pfam" id="PF23023">
    <property type="entry name" value="Anti-Pycsar_Apyc1"/>
    <property type="match status" value="1"/>
</dbReference>
<dbReference type="CDD" id="cd07717">
    <property type="entry name" value="RNaseZ_ZiPD-like_MBL-fold"/>
    <property type="match status" value="1"/>
</dbReference>
<evidence type="ECO:0000256" key="1">
    <source>
        <dbReference type="ARBA" id="ARBA00011738"/>
    </source>
</evidence>
<feature type="binding site" evidence="8">
    <location>
        <position position="65"/>
    </location>
    <ligand>
        <name>Zn(2+)</name>
        <dbReference type="ChEBI" id="CHEBI:29105"/>
        <label>1</label>
        <note>catalytic</note>
    </ligand>
</feature>
<protein>
    <recommendedName>
        <fullName evidence="8">Ribonuclease Z</fullName>
        <shortName evidence="8">RNase Z</shortName>
        <ecNumber evidence="8">3.1.26.11</ecNumber>
    </recommendedName>
    <alternativeName>
        <fullName evidence="8">tRNA 3 endonuclease</fullName>
    </alternativeName>
    <alternativeName>
        <fullName evidence="8">tRNase Z</fullName>
    </alternativeName>
</protein>
<keyword evidence="5 8" id="KW-0255">Endonuclease</keyword>